<evidence type="ECO:0000313" key="2">
    <source>
        <dbReference type="EMBL" id="MBB4900420.1"/>
    </source>
</evidence>
<dbReference type="InterPro" id="IPR052077">
    <property type="entry name" value="CcrZ_PhaseVar_Mediator"/>
</dbReference>
<dbReference type="PANTHER" id="PTHR40086">
    <property type="entry name" value="PHOSPHOTRANSFERASE YTMP-RELATED"/>
    <property type="match status" value="1"/>
</dbReference>
<feature type="domain" description="Aminoglycoside phosphotransferase" evidence="1">
    <location>
        <begin position="165"/>
        <end position="254"/>
    </location>
</feature>
<dbReference type="Proteomes" id="UP000579523">
    <property type="component" value="Unassembled WGS sequence"/>
</dbReference>
<reference evidence="2 3" key="1">
    <citation type="submission" date="2020-08" db="EMBL/GenBank/DDBJ databases">
        <title>Genomic Encyclopedia of Type Strains, Phase III (KMG-III): the genomes of soil and plant-associated and newly described type strains.</title>
        <authorList>
            <person name="Whitman W."/>
        </authorList>
    </citation>
    <scope>NUCLEOTIDE SEQUENCE [LARGE SCALE GENOMIC DNA]</scope>
    <source>
        <strain evidence="2 3">CECT 3273</strain>
    </source>
</reference>
<dbReference type="Pfam" id="PF01636">
    <property type="entry name" value="APH"/>
    <property type="match status" value="1"/>
</dbReference>
<gene>
    <name evidence="2" type="ORF">FHS37_004482</name>
</gene>
<dbReference type="PANTHER" id="PTHR40086:SF1">
    <property type="entry name" value="CELL CYCLE REGULATOR CCRZ"/>
    <property type="match status" value="1"/>
</dbReference>
<evidence type="ECO:0000313" key="3">
    <source>
        <dbReference type="Proteomes" id="UP000579523"/>
    </source>
</evidence>
<sequence>MSGDAGAVVGPLTGYHHETYVFPLPDATASGEQVRWKCREPRRDLLWFDRRCFASEEQLLRALRGRVTGIPEVFRAGSADLQRFIEGATLGTLYEAGAAVPEPLADRVTELFHQMALIGTGDVRARRRCKPDDRPSDGDTWGFVERLVHFTEHRVYRQNSRRFESLFGSLGVDGVSFERLRGRLRHLTPRPFCLLHADLHRENFIVDPQGGLWVIDWELAMIGDPLYDLATHLHLMRYPERQETDVIERWRSAVGAARPGACDGWEADLPKLLDYKRAQSVFTDVIRECLSLETAPEDGDDTYDQAARRLHGVFAAAVEPLGLEGVPAVQDIFSALVRWHREHRGTAAPGHRARAVR</sequence>
<organism evidence="2 3">
    <name type="scientific">Streptomyces griseomycini</name>
    <dbReference type="NCBI Taxonomy" id="66895"/>
    <lineage>
        <taxon>Bacteria</taxon>
        <taxon>Bacillati</taxon>
        <taxon>Actinomycetota</taxon>
        <taxon>Actinomycetes</taxon>
        <taxon>Kitasatosporales</taxon>
        <taxon>Streptomycetaceae</taxon>
        <taxon>Streptomyces</taxon>
    </lineage>
</organism>
<name>A0A7W7M1G7_9ACTN</name>
<keyword evidence="3" id="KW-1185">Reference proteome</keyword>
<dbReference type="InterPro" id="IPR011009">
    <property type="entry name" value="Kinase-like_dom_sf"/>
</dbReference>
<comment type="caution">
    <text evidence="2">The sequence shown here is derived from an EMBL/GenBank/DDBJ whole genome shotgun (WGS) entry which is preliminary data.</text>
</comment>
<dbReference type="SUPFAM" id="SSF56112">
    <property type="entry name" value="Protein kinase-like (PK-like)"/>
    <property type="match status" value="1"/>
</dbReference>
<dbReference type="EMBL" id="JACHJI010000007">
    <property type="protein sequence ID" value="MBB4900420.1"/>
    <property type="molecule type" value="Genomic_DNA"/>
</dbReference>
<dbReference type="AlphaFoldDB" id="A0A7W7M1G7"/>
<dbReference type="InterPro" id="IPR002575">
    <property type="entry name" value="Aminoglycoside_PTrfase"/>
</dbReference>
<dbReference type="Gene3D" id="3.90.1200.10">
    <property type="match status" value="1"/>
</dbReference>
<proteinExistence type="predicted"/>
<evidence type="ECO:0000259" key="1">
    <source>
        <dbReference type="Pfam" id="PF01636"/>
    </source>
</evidence>
<protein>
    <recommendedName>
        <fullName evidence="1">Aminoglycoside phosphotransferase domain-containing protein</fullName>
    </recommendedName>
</protein>
<accession>A0A7W7M1G7</accession>
<dbReference type="RefSeq" id="WP_229890048.1">
    <property type="nucleotide sequence ID" value="NZ_BMTI01000016.1"/>
</dbReference>